<dbReference type="EC" id="4.1.1.96" evidence="2"/>
<evidence type="ECO:0000256" key="11">
    <source>
        <dbReference type="PIRSR" id="PIRSR038941-1"/>
    </source>
</evidence>
<dbReference type="Pfam" id="PF00278">
    <property type="entry name" value="Orn_DAP_Arg_deC"/>
    <property type="match status" value="1"/>
</dbReference>
<feature type="binding site" evidence="11">
    <location>
        <position position="297"/>
    </location>
    <ligand>
        <name>substrate</name>
    </ligand>
</feature>
<comment type="similarity">
    <text evidence="8">Belongs to the Orn/Lys/Arg decarboxylase class-II family. NspC subfamily.</text>
</comment>
<dbReference type="PANTHER" id="PTHR43727">
    <property type="entry name" value="DIAMINOPIMELATE DECARBOXYLASE"/>
    <property type="match status" value="1"/>
</dbReference>
<dbReference type="InterPro" id="IPR022643">
    <property type="entry name" value="De-COase2_C"/>
</dbReference>
<dbReference type="Gene3D" id="2.40.37.10">
    <property type="entry name" value="Lyase, Ornithine Decarboxylase, Chain A, domain 1"/>
    <property type="match status" value="1"/>
</dbReference>
<evidence type="ECO:0000256" key="10">
    <source>
        <dbReference type="ARBA" id="ARBA00047389"/>
    </source>
</evidence>
<keyword evidence="5" id="KW-0663">Pyridoxal phosphate</keyword>
<comment type="cofactor">
    <cofactor evidence="1">
        <name>pyridoxal 5'-phosphate</name>
        <dbReference type="ChEBI" id="CHEBI:597326"/>
    </cofactor>
</comment>
<comment type="catalytic activity">
    <reaction evidence="9">
        <text>carboxyspermidine + H(+) = spermidine + CO2</text>
        <dbReference type="Rhea" id="RHEA:34095"/>
        <dbReference type="ChEBI" id="CHEBI:15378"/>
        <dbReference type="ChEBI" id="CHEBI:16526"/>
        <dbReference type="ChEBI" id="CHEBI:57834"/>
        <dbReference type="ChEBI" id="CHEBI:65072"/>
        <dbReference type="EC" id="4.1.1.96"/>
    </reaction>
</comment>
<dbReference type="PANTHER" id="PTHR43727:SF1">
    <property type="entry name" value="CARBOXYNORSPERMIDINE_CARBOXYSPERMIDINE DECARBOXYLASE"/>
    <property type="match status" value="1"/>
</dbReference>
<dbReference type="CDD" id="cd06829">
    <property type="entry name" value="PLPDE_III_CANSDC"/>
    <property type="match status" value="1"/>
</dbReference>
<evidence type="ECO:0000256" key="9">
    <source>
        <dbReference type="ARBA" id="ARBA00047351"/>
    </source>
</evidence>
<dbReference type="FunFam" id="3.20.20.10:FF:000012">
    <property type="entry name" value="Carboxynorspermidine/carboxyspermidine decarboxylase"/>
    <property type="match status" value="1"/>
</dbReference>
<keyword evidence="14" id="KW-1185">Reference proteome</keyword>
<comment type="caution">
    <text evidence="13">The sequence shown here is derived from an EMBL/GenBank/DDBJ whole genome shotgun (WGS) entry which is preliminary data.</text>
</comment>
<gene>
    <name evidence="13" type="primary">nspC</name>
    <name evidence="13" type="ORF">FHQ18_00165</name>
</gene>
<dbReference type="NCBIfam" id="TIGR01047">
    <property type="entry name" value="nspC"/>
    <property type="match status" value="1"/>
</dbReference>
<dbReference type="EMBL" id="VFJB01000001">
    <property type="protein sequence ID" value="KAA0259327.1"/>
    <property type="molecule type" value="Genomic_DNA"/>
</dbReference>
<dbReference type="OrthoDB" id="9804410at2"/>
<reference evidence="13 14" key="1">
    <citation type="submission" date="2019-06" db="EMBL/GenBank/DDBJ databases">
        <title>Genomic insights into carbon and energy metabolism of Deferribacter autotrophicus revealed new metabolic traits in the phylum Deferribacteres.</title>
        <authorList>
            <person name="Slobodkin A.I."/>
            <person name="Slobodkina G.B."/>
            <person name="Allioux M."/>
            <person name="Alain K."/>
            <person name="Jebbar M."/>
            <person name="Shadrin V."/>
            <person name="Kublanov I.V."/>
            <person name="Toshchakov S.V."/>
            <person name="Bonch-Osmolovskaya E.A."/>
        </authorList>
    </citation>
    <scope>NUCLEOTIDE SEQUENCE [LARGE SCALE GENOMIC DNA]</scope>
    <source>
        <strain evidence="13 14">SL50</strain>
    </source>
</reference>
<evidence type="ECO:0000256" key="7">
    <source>
        <dbReference type="ARBA" id="ARBA00023239"/>
    </source>
</evidence>
<evidence type="ECO:0000259" key="12">
    <source>
        <dbReference type="Pfam" id="PF00278"/>
    </source>
</evidence>
<comment type="catalytic activity">
    <reaction evidence="10">
        <text>carboxynorspermidine + H(+) = norspermidine + CO2</text>
        <dbReference type="Rhea" id="RHEA:34099"/>
        <dbReference type="ChEBI" id="CHEBI:15378"/>
        <dbReference type="ChEBI" id="CHEBI:16526"/>
        <dbReference type="ChEBI" id="CHEBI:57920"/>
        <dbReference type="ChEBI" id="CHEBI:65070"/>
        <dbReference type="EC" id="4.1.1.96"/>
    </reaction>
</comment>
<organism evidence="13 14">
    <name type="scientific">Deferribacter autotrophicus</name>
    <dbReference type="NCBI Taxonomy" id="500465"/>
    <lineage>
        <taxon>Bacteria</taxon>
        <taxon>Pseudomonadati</taxon>
        <taxon>Deferribacterota</taxon>
        <taxon>Deferribacteres</taxon>
        <taxon>Deferribacterales</taxon>
        <taxon>Deferribacteraceae</taxon>
        <taxon>Deferribacter</taxon>
    </lineage>
</organism>
<dbReference type="Proteomes" id="UP000322876">
    <property type="component" value="Unassembled WGS sequence"/>
</dbReference>
<dbReference type="GO" id="GO:0008836">
    <property type="term" value="F:diaminopimelate decarboxylase activity"/>
    <property type="evidence" value="ECO:0007669"/>
    <property type="project" value="TreeGrafter"/>
</dbReference>
<feature type="binding site" evidence="11">
    <location>
        <position position="261"/>
    </location>
    <ligand>
        <name>substrate</name>
    </ligand>
</feature>
<evidence type="ECO:0000256" key="4">
    <source>
        <dbReference type="ARBA" id="ARBA00022793"/>
    </source>
</evidence>
<dbReference type="GO" id="GO:0045312">
    <property type="term" value="P:nor-spermidine biosynthetic process"/>
    <property type="evidence" value="ECO:0007669"/>
    <property type="project" value="InterPro"/>
</dbReference>
<evidence type="ECO:0000313" key="13">
    <source>
        <dbReference type="EMBL" id="KAA0259327.1"/>
    </source>
</evidence>
<dbReference type="RefSeq" id="WP_149265148.1">
    <property type="nucleotide sequence ID" value="NZ_VFJB01000001.1"/>
</dbReference>
<keyword evidence="7 13" id="KW-0456">Lyase</keyword>
<evidence type="ECO:0000256" key="8">
    <source>
        <dbReference type="ARBA" id="ARBA00025802"/>
    </source>
</evidence>
<evidence type="ECO:0000256" key="6">
    <source>
        <dbReference type="ARBA" id="ARBA00023066"/>
    </source>
</evidence>
<accession>A0A5A8F5J3</accession>
<dbReference type="GO" id="GO:0009089">
    <property type="term" value="P:lysine biosynthetic process via diaminopimelate"/>
    <property type="evidence" value="ECO:0007669"/>
    <property type="project" value="TreeGrafter"/>
</dbReference>
<dbReference type="SUPFAM" id="SSF50621">
    <property type="entry name" value="Alanine racemase C-terminal domain-like"/>
    <property type="match status" value="1"/>
</dbReference>
<protein>
    <recommendedName>
        <fullName evidence="3">Carboxynorspermidine/carboxyspermidine decarboxylase</fullName>
        <ecNumber evidence="2">4.1.1.96</ecNumber>
    </recommendedName>
</protein>
<evidence type="ECO:0000256" key="3">
    <source>
        <dbReference type="ARBA" id="ARBA00013633"/>
    </source>
</evidence>
<dbReference type="AlphaFoldDB" id="A0A5A8F5J3"/>
<keyword evidence="6" id="KW-0745">Spermidine biosynthesis</keyword>
<evidence type="ECO:0000313" key="14">
    <source>
        <dbReference type="Proteomes" id="UP000322876"/>
    </source>
</evidence>
<dbReference type="InterPro" id="IPR009006">
    <property type="entry name" value="Ala_racemase/Decarboxylase_C"/>
</dbReference>
<name>A0A5A8F5J3_9BACT</name>
<feature type="domain" description="Orn/DAP/Arg decarboxylase 2 C-terminal" evidence="12">
    <location>
        <begin position="185"/>
        <end position="353"/>
    </location>
</feature>
<evidence type="ECO:0000256" key="1">
    <source>
        <dbReference type="ARBA" id="ARBA00001933"/>
    </source>
</evidence>
<proteinExistence type="inferred from homology"/>
<evidence type="ECO:0000256" key="2">
    <source>
        <dbReference type="ARBA" id="ARBA00012259"/>
    </source>
</evidence>
<dbReference type="SUPFAM" id="SSF51419">
    <property type="entry name" value="PLP-binding barrel"/>
    <property type="match status" value="1"/>
</dbReference>
<sequence length="397" mass="45615">MVNYRSFKLKELHKEALKFFPKEITDLVDTPCYLISEDIIEKNCRILDDVQKRTGAKILLAQKAYSLPITYPLISRYLHGVCASGLWEARLGCEEFKKEVHTYAPAFEEGEIDEIIDYSSVVIFNSINQLKKYGERVKDRGKQVGLRVNPGYSEVEIDLYNPCIPGSRFGVNPEDIKDIDLEIVDGFHFHALCEQNADVLVRVLNSFEKRFSKYINKLKWVNFGGGHHITRKDYDVELLCNTINSFRDRYNNIEVYLEPGEAVVLHAGVFVTQVLDIINNGVDIAIVDSSAETHTPDVLAMPYRPEIIESGKWDEYKYNYRIGGCSCLAGDFFGEYSFERPLKIGDRLVMLDMALYSFVKNNTFNGVKLPSIIVFNKNDGIKWQKKFDYADFITRIK</sequence>
<dbReference type="PIRSF" id="PIRSF038941">
    <property type="entry name" value="NspC"/>
    <property type="match status" value="1"/>
</dbReference>
<dbReference type="InterPro" id="IPR029066">
    <property type="entry name" value="PLP-binding_barrel"/>
</dbReference>
<keyword evidence="4" id="KW-0210">Decarboxylase</keyword>
<dbReference type="Gene3D" id="3.20.20.10">
    <property type="entry name" value="Alanine racemase"/>
    <property type="match status" value="1"/>
</dbReference>
<dbReference type="InterPro" id="IPR005730">
    <property type="entry name" value="Nsp_de-COase"/>
</dbReference>
<evidence type="ECO:0000256" key="5">
    <source>
        <dbReference type="ARBA" id="ARBA00022898"/>
    </source>
</evidence>
<dbReference type="GO" id="GO:0008295">
    <property type="term" value="P:spermidine biosynthetic process"/>
    <property type="evidence" value="ECO:0007669"/>
    <property type="project" value="UniProtKB-KW"/>
</dbReference>